<sequence length="357" mass="40539">MFDKLKVVVDLISKNNLDGILLTSEINRYWFLDFKSSWGYLFINNSGKSIFLIDSRYFFAAIKEIKNVDEIILLNGNLKNKLNEIISKLNIKKLGIESEHCLVNEYEFLKSLNVNIKPCLTNELRITKTKNELDKLQIAADIASETINWIKEIDLIGKTEKEVAKLISIHMLELGASGNSFDPIVASGKNGAIAHHSPTNKIIEDGDMLTIDIGCIYENYCSDITRSFIVGTNYDPEMIKIYDCVLNSQLQGIQKIQLGMTGNDIDKICRDYIIKNNYGQYFTHSTGHGVGIQVHELPNISPNSKFIIKPNYVFTIEPGIYIENFGGVRIEDTVYIDEENQVHILTKKANKNIFQKN</sequence>
<dbReference type="GO" id="GO:0004177">
    <property type="term" value="F:aminopeptidase activity"/>
    <property type="evidence" value="ECO:0007669"/>
    <property type="project" value="UniProtKB-KW"/>
</dbReference>
<reference evidence="5" key="1">
    <citation type="journal article" date="2021" name="PeerJ">
        <title>Extensive microbial diversity within the chicken gut microbiome revealed by metagenomics and culture.</title>
        <authorList>
            <person name="Gilroy R."/>
            <person name="Ravi A."/>
            <person name="Getino M."/>
            <person name="Pursley I."/>
            <person name="Horton D.L."/>
            <person name="Alikhan N.F."/>
            <person name="Baker D."/>
            <person name="Gharbi K."/>
            <person name="Hall N."/>
            <person name="Watson M."/>
            <person name="Adriaenssens E.M."/>
            <person name="Foster-Nyarko E."/>
            <person name="Jarju S."/>
            <person name="Secka A."/>
            <person name="Antonio M."/>
            <person name="Oren A."/>
            <person name="Chaudhuri R.R."/>
            <person name="La Ragione R."/>
            <person name="Hildebrand F."/>
            <person name="Pallen M.J."/>
        </authorList>
    </citation>
    <scope>NUCLEOTIDE SEQUENCE</scope>
    <source>
        <strain evidence="5">A5-1222</strain>
    </source>
</reference>
<evidence type="ECO:0000256" key="2">
    <source>
        <dbReference type="ARBA" id="ARBA00022801"/>
    </source>
</evidence>
<dbReference type="Gene3D" id="3.40.350.10">
    <property type="entry name" value="Creatinase/prolidase N-terminal domain"/>
    <property type="match status" value="1"/>
</dbReference>
<dbReference type="SUPFAM" id="SSF55920">
    <property type="entry name" value="Creatinase/aminopeptidase"/>
    <property type="match status" value="1"/>
</dbReference>
<proteinExistence type="predicted"/>
<evidence type="ECO:0000259" key="4">
    <source>
        <dbReference type="Pfam" id="PF01321"/>
    </source>
</evidence>
<dbReference type="PANTHER" id="PTHR46112:SF3">
    <property type="entry name" value="AMINOPEPTIDASE YPDF"/>
    <property type="match status" value="1"/>
</dbReference>
<dbReference type="Proteomes" id="UP000824247">
    <property type="component" value="Unassembled WGS sequence"/>
</dbReference>
<feature type="domain" description="Peptidase M24" evidence="3">
    <location>
        <begin position="135"/>
        <end position="338"/>
    </location>
</feature>
<dbReference type="InterPro" id="IPR000994">
    <property type="entry name" value="Pept_M24"/>
</dbReference>
<evidence type="ECO:0000313" key="5">
    <source>
        <dbReference type="EMBL" id="MBU3830556.1"/>
    </source>
</evidence>
<organism evidence="5 6">
    <name type="scientific">Candidatus Ureaplasma intestinipullorum</name>
    <dbReference type="NCBI Taxonomy" id="2838770"/>
    <lineage>
        <taxon>Bacteria</taxon>
        <taxon>Bacillati</taxon>
        <taxon>Mycoplasmatota</taxon>
        <taxon>Mycoplasmoidales</taxon>
        <taxon>Mycoplasmoidaceae</taxon>
        <taxon>Ureaplasma</taxon>
    </lineage>
</organism>
<dbReference type="AlphaFoldDB" id="A0A9E2NVR7"/>
<keyword evidence="1" id="KW-0479">Metal-binding</keyword>
<reference evidence="5" key="2">
    <citation type="submission" date="2021-04" db="EMBL/GenBank/DDBJ databases">
        <authorList>
            <person name="Gilroy R."/>
        </authorList>
    </citation>
    <scope>NUCLEOTIDE SEQUENCE</scope>
    <source>
        <strain evidence="5">A5-1222</strain>
    </source>
</reference>
<dbReference type="InterPro" id="IPR050659">
    <property type="entry name" value="Peptidase_M24B"/>
</dbReference>
<dbReference type="CDD" id="cd01092">
    <property type="entry name" value="APP-like"/>
    <property type="match status" value="1"/>
</dbReference>
<dbReference type="Pfam" id="PF01321">
    <property type="entry name" value="Creatinase_N"/>
    <property type="match status" value="1"/>
</dbReference>
<gene>
    <name evidence="5" type="ORF">H9897_00120</name>
</gene>
<dbReference type="InterPro" id="IPR036005">
    <property type="entry name" value="Creatinase/aminopeptidase-like"/>
</dbReference>
<protein>
    <submittedName>
        <fullName evidence="5">Aminopeptidase P family protein</fullName>
    </submittedName>
</protein>
<feature type="domain" description="Creatinase N-terminal" evidence="4">
    <location>
        <begin position="8"/>
        <end position="119"/>
    </location>
</feature>
<dbReference type="SUPFAM" id="SSF53092">
    <property type="entry name" value="Creatinase/prolidase N-terminal domain"/>
    <property type="match status" value="1"/>
</dbReference>
<dbReference type="InterPro" id="IPR000587">
    <property type="entry name" value="Creatinase_N"/>
</dbReference>
<dbReference type="EMBL" id="JAHLFM010000002">
    <property type="protein sequence ID" value="MBU3830556.1"/>
    <property type="molecule type" value="Genomic_DNA"/>
</dbReference>
<dbReference type="InterPro" id="IPR001131">
    <property type="entry name" value="Peptidase_M24B_aminopep-P_CS"/>
</dbReference>
<dbReference type="PROSITE" id="PS00491">
    <property type="entry name" value="PROLINE_PEPTIDASE"/>
    <property type="match status" value="1"/>
</dbReference>
<keyword evidence="2" id="KW-0378">Hydrolase</keyword>
<keyword evidence="5" id="KW-0031">Aminopeptidase</keyword>
<dbReference type="Pfam" id="PF00557">
    <property type="entry name" value="Peptidase_M24"/>
    <property type="match status" value="1"/>
</dbReference>
<keyword evidence="5" id="KW-0645">Protease</keyword>
<dbReference type="InterPro" id="IPR001714">
    <property type="entry name" value="Pept_M24_MAP"/>
</dbReference>
<evidence type="ECO:0000256" key="1">
    <source>
        <dbReference type="ARBA" id="ARBA00022723"/>
    </source>
</evidence>
<evidence type="ECO:0000259" key="3">
    <source>
        <dbReference type="Pfam" id="PF00557"/>
    </source>
</evidence>
<dbReference type="PANTHER" id="PTHR46112">
    <property type="entry name" value="AMINOPEPTIDASE"/>
    <property type="match status" value="1"/>
</dbReference>
<comment type="caution">
    <text evidence="5">The sequence shown here is derived from an EMBL/GenBank/DDBJ whole genome shotgun (WGS) entry which is preliminary data.</text>
</comment>
<dbReference type="InterPro" id="IPR029149">
    <property type="entry name" value="Creatin/AminoP/Spt16_N"/>
</dbReference>
<dbReference type="GO" id="GO:0008235">
    <property type="term" value="F:metalloexopeptidase activity"/>
    <property type="evidence" value="ECO:0007669"/>
    <property type="project" value="UniProtKB-ARBA"/>
</dbReference>
<dbReference type="GO" id="GO:0046872">
    <property type="term" value="F:metal ion binding"/>
    <property type="evidence" value="ECO:0007669"/>
    <property type="project" value="UniProtKB-KW"/>
</dbReference>
<dbReference type="Gene3D" id="3.90.230.10">
    <property type="entry name" value="Creatinase/methionine aminopeptidase superfamily"/>
    <property type="match status" value="1"/>
</dbReference>
<dbReference type="PRINTS" id="PR00599">
    <property type="entry name" value="MAPEPTIDASE"/>
</dbReference>
<name>A0A9E2NVR7_9BACT</name>
<evidence type="ECO:0000313" key="6">
    <source>
        <dbReference type="Proteomes" id="UP000824247"/>
    </source>
</evidence>
<accession>A0A9E2NVR7</accession>